<organism evidence="1 2">
    <name type="scientific">Rhizopus delemar (strain RA 99-880 / ATCC MYA-4621 / FGSC 9543 / NRRL 43880)</name>
    <name type="common">Mucormycosis agent</name>
    <name type="synonym">Rhizopus arrhizus var. delemar</name>
    <dbReference type="NCBI Taxonomy" id="246409"/>
    <lineage>
        <taxon>Eukaryota</taxon>
        <taxon>Fungi</taxon>
        <taxon>Fungi incertae sedis</taxon>
        <taxon>Mucoromycota</taxon>
        <taxon>Mucoromycotina</taxon>
        <taxon>Mucoromycetes</taxon>
        <taxon>Mucorales</taxon>
        <taxon>Mucorineae</taxon>
        <taxon>Rhizopodaceae</taxon>
        <taxon>Rhizopus</taxon>
    </lineage>
</organism>
<dbReference type="GeneID" id="93613212"/>
<keyword evidence="2" id="KW-1185">Reference proteome</keyword>
<protein>
    <recommendedName>
        <fullName evidence="3">Reverse transcriptase domain-containing protein</fullName>
    </recommendedName>
</protein>
<evidence type="ECO:0000313" key="1">
    <source>
        <dbReference type="EMBL" id="EIE81536.1"/>
    </source>
</evidence>
<sequence>MRSYRDGRNRYPFVAFLDVKAAYDTVNSRII</sequence>
<dbReference type="RefSeq" id="XP_067516932.1">
    <property type="nucleotide sequence ID" value="XM_067660831.1"/>
</dbReference>
<proteinExistence type="predicted"/>
<dbReference type="Proteomes" id="UP000009138">
    <property type="component" value="Unassembled WGS sequence"/>
</dbReference>
<dbReference type="InParanoid" id="I1BZA6"/>
<gene>
    <name evidence="1" type="ORF">RO3G_06241</name>
</gene>
<dbReference type="AlphaFoldDB" id="I1BZA6"/>
<reference evidence="1 2" key="1">
    <citation type="journal article" date="2009" name="PLoS Genet.">
        <title>Genomic analysis of the basal lineage fungus Rhizopus oryzae reveals a whole-genome duplication.</title>
        <authorList>
            <person name="Ma L.-J."/>
            <person name="Ibrahim A.S."/>
            <person name="Skory C."/>
            <person name="Grabherr M.G."/>
            <person name="Burger G."/>
            <person name="Butler M."/>
            <person name="Elias M."/>
            <person name="Idnurm A."/>
            <person name="Lang B.F."/>
            <person name="Sone T."/>
            <person name="Abe A."/>
            <person name="Calvo S.E."/>
            <person name="Corrochano L.M."/>
            <person name="Engels R."/>
            <person name="Fu J."/>
            <person name="Hansberg W."/>
            <person name="Kim J.-M."/>
            <person name="Kodira C.D."/>
            <person name="Koehrsen M.J."/>
            <person name="Liu B."/>
            <person name="Miranda-Saavedra D."/>
            <person name="O'Leary S."/>
            <person name="Ortiz-Castellanos L."/>
            <person name="Poulter R."/>
            <person name="Rodriguez-Romero J."/>
            <person name="Ruiz-Herrera J."/>
            <person name="Shen Y.-Q."/>
            <person name="Zeng Q."/>
            <person name="Galagan J."/>
            <person name="Birren B.W."/>
            <person name="Cuomo C.A."/>
            <person name="Wickes B.L."/>
        </authorList>
    </citation>
    <scope>NUCLEOTIDE SEQUENCE [LARGE SCALE GENOMIC DNA]</scope>
    <source>
        <strain evidence="2">RA 99-880 / ATCC MYA-4621 / FGSC 9543 / NRRL 43880</strain>
    </source>
</reference>
<accession>I1BZA6</accession>
<dbReference type="EMBL" id="CH476735">
    <property type="protein sequence ID" value="EIE81536.1"/>
    <property type="molecule type" value="Genomic_DNA"/>
</dbReference>
<evidence type="ECO:0000313" key="2">
    <source>
        <dbReference type="Proteomes" id="UP000009138"/>
    </source>
</evidence>
<dbReference type="VEuPathDB" id="FungiDB:RO3G_06241"/>
<evidence type="ECO:0008006" key="3">
    <source>
        <dbReference type="Google" id="ProtNLM"/>
    </source>
</evidence>
<name>I1BZA6_RHIO9</name>